<sequence>MDETRPAQDRTLPPWGRYVAIGDSFTEGLWDPHPRDAGRQVGWADRLAGTLSARRVAGGAAPLEYANLAIRGRLLGSILRDQLPTALDLRPDLVSLAGGGNDILRPGADPDALARELEAGVVRLREAGIDVLLSTGIDPAETPLIRFTRPRVAIYNSAVWSIAHRHGAHVLDLWGMRALRDWRMWAEDRIHLTPEGHARTAQAALVALGLPPDDAAWDDPLAPLPAVARTVRWRGDAAWLRSHAYPWARRRLRRTSSGDTRQPKQPDAAPVTEEP</sequence>
<accession>A0ABV9D611</accession>
<reference evidence="4" key="1">
    <citation type="journal article" date="2019" name="Int. J. Syst. Evol. Microbiol.">
        <title>The Global Catalogue of Microorganisms (GCM) 10K type strain sequencing project: providing services to taxonomists for standard genome sequencing and annotation.</title>
        <authorList>
            <consortium name="The Broad Institute Genomics Platform"/>
            <consortium name="The Broad Institute Genome Sequencing Center for Infectious Disease"/>
            <person name="Wu L."/>
            <person name="Ma J."/>
        </authorList>
    </citation>
    <scope>NUCLEOTIDE SEQUENCE [LARGE SCALE GENOMIC DNA]</scope>
    <source>
        <strain evidence="4">JCM 3369</strain>
    </source>
</reference>
<dbReference type="Pfam" id="PF13472">
    <property type="entry name" value="Lipase_GDSL_2"/>
    <property type="match status" value="1"/>
</dbReference>
<evidence type="ECO:0000259" key="2">
    <source>
        <dbReference type="Pfam" id="PF13472"/>
    </source>
</evidence>
<dbReference type="SUPFAM" id="SSF52266">
    <property type="entry name" value="SGNH hydrolase"/>
    <property type="match status" value="1"/>
</dbReference>
<evidence type="ECO:0000313" key="4">
    <source>
        <dbReference type="Proteomes" id="UP001595955"/>
    </source>
</evidence>
<dbReference type="GO" id="GO:0016787">
    <property type="term" value="F:hydrolase activity"/>
    <property type="evidence" value="ECO:0007669"/>
    <property type="project" value="UniProtKB-KW"/>
</dbReference>
<proteinExistence type="predicted"/>
<protein>
    <submittedName>
        <fullName evidence="3">SGNH/GDSL hydrolase family protein</fullName>
        <ecNumber evidence="3">3.1.-.-</ecNumber>
    </submittedName>
</protein>
<dbReference type="EMBL" id="JBHSGF010000001">
    <property type="protein sequence ID" value="MFC4553797.1"/>
    <property type="molecule type" value="Genomic_DNA"/>
</dbReference>
<dbReference type="RefSeq" id="WP_122823040.1">
    <property type="nucleotide sequence ID" value="NZ_CP033325.1"/>
</dbReference>
<name>A0ABV9D611_9MICO</name>
<dbReference type="InterPro" id="IPR053140">
    <property type="entry name" value="GDSL_Rv0518-like"/>
</dbReference>
<comment type="caution">
    <text evidence="3">The sequence shown here is derived from an EMBL/GenBank/DDBJ whole genome shotgun (WGS) entry which is preliminary data.</text>
</comment>
<keyword evidence="4" id="KW-1185">Reference proteome</keyword>
<gene>
    <name evidence="3" type="ORF">ACFO3F_00930</name>
</gene>
<evidence type="ECO:0000313" key="3">
    <source>
        <dbReference type="EMBL" id="MFC4553797.1"/>
    </source>
</evidence>
<feature type="region of interest" description="Disordered" evidence="1">
    <location>
        <begin position="251"/>
        <end position="275"/>
    </location>
</feature>
<evidence type="ECO:0000256" key="1">
    <source>
        <dbReference type="SAM" id="MobiDB-lite"/>
    </source>
</evidence>
<keyword evidence="3" id="KW-0378">Hydrolase</keyword>
<dbReference type="EC" id="3.1.-.-" evidence="3"/>
<feature type="domain" description="SGNH hydrolase-type esterase" evidence="2">
    <location>
        <begin position="20"/>
        <end position="199"/>
    </location>
</feature>
<dbReference type="Proteomes" id="UP001595955">
    <property type="component" value="Unassembled WGS sequence"/>
</dbReference>
<dbReference type="InterPro" id="IPR013830">
    <property type="entry name" value="SGNH_hydro"/>
</dbReference>
<dbReference type="PANTHER" id="PTHR43784">
    <property type="entry name" value="GDSL-LIKE LIPASE/ACYLHYDROLASE, PUTATIVE (AFU_ORTHOLOGUE AFUA_2G00820)-RELATED"/>
    <property type="match status" value="1"/>
</dbReference>
<dbReference type="CDD" id="cd01832">
    <property type="entry name" value="SGNH_hydrolase_like_1"/>
    <property type="match status" value="1"/>
</dbReference>
<dbReference type="Gene3D" id="3.40.50.1110">
    <property type="entry name" value="SGNH hydrolase"/>
    <property type="match status" value="1"/>
</dbReference>
<organism evidence="3 4">
    <name type="scientific">Georgenia faecalis</name>
    <dbReference type="NCBI Taxonomy" id="2483799"/>
    <lineage>
        <taxon>Bacteria</taxon>
        <taxon>Bacillati</taxon>
        <taxon>Actinomycetota</taxon>
        <taxon>Actinomycetes</taxon>
        <taxon>Micrococcales</taxon>
        <taxon>Bogoriellaceae</taxon>
        <taxon>Georgenia</taxon>
    </lineage>
</organism>
<dbReference type="PANTHER" id="PTHR43784:SF2">
    <property type="entry name" value="GDSL-LIKE LIPASE_ACYLHYDROLASE, PUTATIVE (AFU_ORTHOLOGUE AFUA_2G00820)-RELATED"/>
    <property type="match status" value="1"/>
</dbReference>
<dbReference type="InterPro" id="IPR036514">
    <property type="entry name" value="SGNH_hydro_sf"/>
</dbReference>